<evidence type="ECO:0000256" key="5">
    <source>
        <dbReference type="PIRSR" id="PIRSR004692-2"/>
    </source>
</evidence>
<dbReference type="PROSITE" id="PS51371">
    <property type="entry name" value="CBS"/>
    <property type="match status" value="2"/>
</dbReference>
<dbReference type="GO" id="GO:0005975">
    <property type="term" value="P:carbohydrate metabolic process"/>
    <property type="evidence" value="ECO:0007669"/>
    <property type="project" value="InterPro"/>
</dbReference>
<dbReference type="InterPro" id="IPR046348">
    <property type="entry name" value="SIS_dom_sf"/>
</dbReference>
<feature type="binding site" evidence="5">
    <location>
        <position position="84"/>
    </location>
    <ligand>
        <name>Zn(2+)</name>
        <dbReference type="ChEBI" id="CHEBI:29105"/>
    </ligand>
</feature>
<dbReference type="GO" id="GO:0019146">
    <property type="term" value="F:arabinose-5-phosphate isomerase activity"/>
    <property type="evidence" value="ECO:0007669"/>
    <property type="project" value="UniProtKB-ARBA"/>
</dbReference>
<dbReference type="eggNOG" id="COG0794">
    <property type="taxonomic scope" value="Bacteria"/>
</dbReference>
<evidence type="ECO:0000313" key="10">
    <source>
        <dbReference type="EMBL" id="ERL46954.1"/>
    </source>
</evidence>
<dbReference type="InterPro" id="IPR004800">
    <property type="entry name" value="KdsD/KpsF-type"/>
</dbReference>
<dbReference type="Proteomes" id="UP000016762">
    <property type="component" value="Unassembled WGS sequence"/>
</dbReference>
<keyword evidence="10" id="KW-0560">Oxidoreductase</keyword>
<dbReference type="InterPro" id="IPR046342">
    <property type="entry name" value="CBS_dom_sf"/>
</dbReference>
<dbReference type="EMBL" id="AWXE01000003">
    <property type="protein sequence ID" value="ERL46954.1"/>
    <property type="molecule type" value="Genomic_DNA"/>
</dbReference>
<feature type="site" description="Catalytically relevant" evidence="6">
    <location>
        <position position="195"/>
    </location>
</feature>
<dbReference type="Pfam" id="PF01380">
    <property type="entry name" value="SIS"/>
    <property type="match status" value="1"/>
</dbReference>
<feature type="site" description="Catalytically relevant" evidence="6">
    <location>
        <position position="154"/>
    </location>
</feature>
<dbReference type="CDD" id="cd05014">
    <property type="entry name" value="SIS_Kpsf"/>
    <property type="match status" value="1"/>
</dbReference>
<organism evidence="10 11">
    <name type="scientific">Candidatus Micropelagius thuwalensis</name>
    <dbReference type="NCBI Taxonomy" id="1397666"/>
    <lineage>
        <taxon>Bacteria</taxon>
        <taxon>Pseudomonadati</taxon>
        <taxon>Pseudomonadota</taxon>
        <taxon>Alphaproteobacteria</taxon>
        <taxon>PS1 clade</taxon>
        <taxon>Candidatus Micropelagius</taxon>
    </lineage>
</organism>
<dbReference type="PANTHER" id="PTHR42745">
    <property type="match status" value="1"/>
</dbReference>
<feature type="site" description="Catalytically relevant" evidence="6">
    <location>
        <position position="61"/>
    </location>
</feature>
<feature type="domain" description="SIS" evidence="9">
    <location>
        <begin position="43"/>
        <end position="186"/>
    </location>
</feature>
<dbReference type="GO" id="GO:0046872">
    <property type="term" value="F:metal ion binding"/>
    <property type="evidence" value="ECO:0007669"/>
    <property type="project" value="UniProtKB-KW"/>
</dbReference>
<comment type="similarity">
    <text evidence="1 4">Belongs to the SIS family. GutQ/KpsF subfamily.</text>
</comment>
<evidence type="ECO:0000256" key="6">
    <source>
        <dbReference type="PIRSR" id="PIRSR004692-3"/>
    </source>
</evidence>
<dbReference type="Gene3D" id="3.40.50.10490">
    <property type="entry name" value="Glucose-6-phosphate isomerase like protein, domain 1"/>
    <property type="match status" value="1"/>
</dbReference>
<dbReference type="CDD" id="cd04604">
    <property type="entry name" value="CBS_pair_SIS_assoc"/>
    <property type="match status" value="1"/>
</dbReference>
<feature type="domain" description="CBS" evidence="8">
    <location>
        <begin position="276"/>
        <end position="327"/>
    </location>
</feature>
<keyword evidence="5" id="KW-0862">Zinc</keyword>
<dbReference type="PANTHER" id="PTHR42745:SF1">
    <property type="entry name" value="ARABINOSE 5-PHOSPHATE ISOMERASE KDSD"/>
    <property type="match status" value="1"/>
</dbReference>
<evidence type="ECO:0000259" key="9">
    <source>
        <dbReference type="PROSITE" id="PS51464"/>
    </source>
</evidence>
<evidence type="ECO:0000256" key="4">
    <source>
        <dbReference type="PIRNR" id="PIRNR004692"/>
    </source>
</evidence>
<evidence type="ECO:0000256" key="1">
    <source>
        <dbReference type="ARBA" id="ARBA00008165"/>
    </source>
</evidence>
<accession>U2WBK8</accession>
<feature type="domain" description="CBS" evidence="8">
    <location>
        <begin position="211"/>
        <end position="270"/>
    </location>
</feature>
<name>U2WBK8_9PROT</name>
<dbReference type="FunFam" id="3.40.50.10490:FF:000011">
    <property type="entry name" value="Arabinose 5-phosphate isomerase"/>
    <property type="match status" value="1"/>
</dbReference>
<dbReference type="Gene3D" id="3.10.580.10">
    <property type="entry name" value="CBS-domain"/>
    <property type="match status" value="1"/>
</dbReference>
<evidence type="ECO:0000259" key="8">
    <source>
        <dbReference type="PROSITE" id="PS51371"/>
    </source>
</evidence>
<evidence type="ECO:0000313" key="11">
    <source>
        <dbReference type="Proteomes" id="UP000016762"/>
    </source>
</evidence>
<dbReference type="InterPro" id="IPR001347">
    <property type="entry name" value="SIS_dom"/>
</dbReference>
<dbReference type="InterPro" id="IPR050986">
    <property type="entry name" value="GutQ/KpsF_isomerases"/>
</dbReference>
<dbReference type="InterPro" id="IPR035474">
    <property type="entry name" value="SIS_Kpsf"/>
</dbReference>
<dbReference type="InterPro" id="IPR000644">
    <property type="entry name" value="CBS_dom"/>
</dbReference>
<dbReference type="SMART" id="SM00116">
    <property type="entry name" value="CBS"/>
    <property type="match status" value="2"/>
</dbReference>
<dbReference type="eggNOG" id="COG0517">
    <property type="taxonomic scope" value="Bacteria"/>
</dbReference>
<dbReference type="PIRSF" id="PIRSF004692">
    <property type="entry name" value="KdsD_KpsF"/>
    <property type="match status" value="1"/>
</dbReference>
<dbReference type="OrthoDB" id="9762536at2"/>
<proteinExistence type="inferred from homology"/>
<dbReference type="GO" id="GO:0097367">
    <property type="term" value="F:carbohydrate derivative binding"/>
    <property type="evidence" value="ECO:0007669"/>
    <property type="project" value="InterPro"/>
</dbReference>
<dbReference type="SUPFAM" id="SSF53697">
    <property type="entry name" value="SIS domain"/>
    <property type="match status" value="1"/>
</dbReference>
<keyword evidence="2" id="KW-0677">Repeat</keyword>
<evidence type="ECO:0000256" key="2">
    <source>
        <dbReference type="ARBA" id="ARBA00022737"/>
    </source>
</evidence>
<dbReference type="Pfam" id="PF00571">
    <property type="entry name" value="CBS"/>
    <property type="match status" value="2"/>
</dbReference>
<dbReference type="EC" id="1.4.1.3" evidence="10"/>
<sequence length="327" mass="34607">MTLEENTKIKPIDPLDSAARTLDAEIAGLEKLKSTLSKDFEKAVEMLAGVGGRIIVSGMGKSGHIGRKIAATLASTGTPAQFVHPGEASHGDLGMITAQDVVIGLSWSGETPELGNLLSYVKRFKIPLIGMTSNVDSALGVAADVCLTLPKAEEACPYGLAPTTSTTMQLAMGDALAVALLQRRGFTNMDFKSFHPGGKLGSGLMILNDIMVKSDMLPLCEDSMQMSEALMIMTGKGFGCLGVINLEGDLIGVITDGDLRRHMGTDLLDKTAADIMTKDPKTVVDTMLAAEALAMMNDNKIQSLFICEESKPIGFIHLHDLLRAGVG</sequence>
<gene>
    <name evidence="10" type="ORF">RS24_00880</name>
</gene>
<dbReference type="PATRIC" id="fig|1397666.3.peg.801"/>
<evidence type="ECO:0000256" key="7">
    <source>
        <dbReference type="PROSITE-ProRule" id="PRU00703"/>
    </source>
</evidence>
<keyword evidence="11" id="KW-1185">Reference proteome</keyword>
<dbReference type="GO" id="GO:0004353">
    <property type="term" value="F:glutamate dehydrogenase [NAD(P)+] activity"/>
    <property type="evidence" value="ECO:0007669"/>
    <property type="project" value="UniProtKB-EC"/>
</dbReference>
<keyword evidence="3 7" id="KW-0129">CBS domain</keyword>
<dbReference type="NCBIfam" id="TIGR00393">
    <property type="entry name" value="kpsF"/>
    <property type="match status" value="1"/>
</dbReference>
<keyword evidence="5" id="KW-0479">Metal-binding</keyword>
<dbReference type="RefSeq" id="WP_021776907.1">
    <property type="nucleotide sequence ID" value="NZ_AWXE01000003.1"/>
</dbReference>
<dbReference type="PROSITE" id="PS51464">
    <property type="entry name" value="SIS"/>
    <property type="match status" value="1"/>
</dbReference>
<feature type="site" description="Catalytically relevant" evidence="6">
    <location>
        <position position="113"/>
    </location>
</feature>
<dbReference type="GO" id="GO:1901135">
    <property type="term" value="P:carbohydrate derivative metabolic process"/>
    <property type="evidence" value="ECO:0007669"/>
    <property type="project" value="InterPro"/>
</dbReference>
<comment type="caution">
    <text evidence="10">The sequence shown here is derived from an EMBL/GenBank/DDBJ whole genome shotgun (WGS) entry which is preliminary data.</text>
</comment>
<evidence type="ECO:0000256" key="3">
    <source>
        <dbReference type="ARBA" id="ARBA00023122"/>
    </source>
</evidence>
<reference evidence="10 11" key="1">
    <citation type="journal article" date="2014" name="FEMS Microbiol. Ecol.">
        <title>Genomic differentiation among two strains of the PS1 clade isolated from geographically separated marine habitats.</title>
        <authorList>
            <person name="Jimenez-Infante F."/>
            <person name="Ngugi D.K."/>
            <person name="Alam I."/>
            <person name="Rashid M."/>
            <person name="Baalawi W."/>
            <person name="Kamau A.A."/>
            <person name="Bajic V.B."/>
            <person name="Stingl U."/>
        </authorList>
    </citation>
    <scope>NUCLEOTIDE SEQUENCE [LARGE SCALE GENOMIC DNA]</scope>
    <source>
        <strain evidence="10 11">RS24</strain>
    </source>
</reference>
<dbReference type="STRING" id="1397666.RS24_00880"/>
<protein>
    <submittedName>
        <fullName evidence="10">Glutamate dehydrogenase protein</fullName>
        <ecNumber evidence="10">1.4.1.3</ecNumber>
    </submittedName>
</protein>
<dbReference type="AlphaFoldDB" id="U2WBK8"/>